<gene>
    <name evidence="2" type="ORF">BJ212DRAFT_1482686</name>
</gene>
<sequence>MDFDTGMCVLDTLQNQVGTTKEHKNMIVKDIMGKMIHMVRNVFEKRRIMLDSPHGQSLKGAPQMDEETQNWPIAEELVGELDELKYTFQADLLPLYHDGHLVEPSHAQNVINGAIVEVHFGILHWHISDFNIFQANIEKIIILKLGYRHHTSNYKCLHPNDTVSEPEKKKSCHDEDAHSSGSQV</sequence>
<name>A0A9P7E828_9AGAM</name>
<dbReference type="GeneID" id="64634482"/>
<dbReference type="Proteomes" id="UP000807769">
    <property type="component" value="Unassembled WGS sequence"/>
</dbReference>
<accession>A0A9P7E828</accession>
<organism evidence="2 3">
    <name type="scientific">Suillus subaureus</name>
    <dbReference type="NCBI Taxonomy" id="48587"/>
    <lineage>
        <taxon>Eukaryota</taxon>
        <taxon>Fungi</taxon>
        <taxon>Dikarya</taxon>
        <taxon>Basidiomycota</taxon>
        <taxon>Agaricomycotina</taxon>
        <taxon>Agaricomycetes</taxon>
        <taxon>Agaricomycetidae</taxon>
        <taxon>Boletales</taxon>
        <taxon>Suillineae</taxon>
        <taxon>Suillaceae</taxon>
        <taxon>Suillus</taxon>
    </lineage>
</organism>
<proteinExistence type="predicted"/>
<feature type="compositionally biased region" description="Basic and acidic residues" evidence="1">
    <location>
        <begin position="165"/>
        <end position="178"/>
    </location>
</feature>
<feature type="region of interest" description="Disordered" evidence="1">
    <location>
        <begin position="158"/>
        <end position="184"/>
    </location>
</feature>
<keyword evidence="3" id="KW-1185">Reference proteome</keyword>
<evidence type="ECO:0000256" key="1">
    <source>
        <dbReference type="SAM" id="MobiDB-lite"/>
    </source>
</evidence>
<evidence type="ECO:0000313" key="3">
    <source>
        <dbReference type="Proteomes" id="UP000807769"/>
    </source>
</evidence>
<dbReference type="RefSeq" id="XP_041191090.1">
    <property type="nucleotide sequence ID" value="XM_041340466.1"/>
</dbReference>
<reference evidence="2" key="1">
    <citation type="journal article" date="2020" name="New Phytol.">
        <title>Comparative genomics reveals dynamic genome evolution in host specialist ectomycorrhizal fungi.</title>
        <authorList>
            <person name="Lofgren L.A."/>
            <person name="Nguyen N.H."/>
            <person name="Vilgalys R."/>
            <person name="Ruytinx J."/>
            <person name="Liao H.L."/>
            <person name="Branco S."/>
            <person name="Kuo A."/>
            <person name="LaButti K."/>
            <person name="Lipzen A."/>
            <person name="Andreopoulos W."/>
            <person name="Pangilinan J."/>
            <person name="Riley R."/>
            <person name="Hundley H."/>
            <person name="Na H."/>
            <person name="Barry K."/>
            <person name="Grigoriev I.V."/>
            <person name="Stajich J.E."/>
            <person name="Kennedy P.G."/>
        </authorList>
    </citation>
    <scope>NUCLEOTIDE SEQUENCE</scope>
    <source>
        <strain evidence="2">MN1</strain>
    </source>
</reference>
<evidence type="ECO:0000313" key="2">
    <source>
        <dbReference type="EMBL" id="KAG1813216.1"/>
    </source>
</evidence>
<protein>
    <submittedName>
        <fullName evidence="2">Uncharacterized protein</fullName>
    </submittedName>
</protein>
<dbReference type="EMBL" id="JABBWG010000024">
    <property type="protein sequence ID" value="KAG1813216.1"/>
    <property type="molecule type" value="Genomic_DNA"/>
</dbReference>
<dbReference type="AlphaFoldDB" id="A0A9P7E828"/>
<comment type="caution">
    <text evidence="2">The sequence shown here is derived from an EMBL/GenBank/DDBJ whole genome shotgun (WGS) entry which is preliminary data.</text>
</comment>
<dbReference type="OrthoDB" id="2632733at2759"/>